<dbReference type="SUPFAM" id="SSF47413">
    <property type="entry name" value="lambda repressor-like DNA-binding domains"/>
    <property type="match status" value="1"/>
</dbReference>
<feature type="domain" description="HTH lacI-type" evidence="6">
    <location>
        <begin position="5"/>
        <end position="60"/>
    </location>
</feature>
<dbReference type="RefSeq" id="WP_203781688.1">
    <property type="nucleotide sequence ID" value="NZ_BOMV01000028.1"/>
</dbReference>
<dbReference type="Pfam" id="PF00356">
    <property type="entry name" value="LacI"/>
    <property type="match status" value="1"/>
</dbReference>
<dbReference type="Gene3D" id="2.40.128.150">
    <property type="entry name" value="Cysteine proteinases"/>
    <property type="match status" value="1"/>
</dbReference>
<evidence type="ECO:0000256" key="5">
    <source>
        <dbReference type="RuleBase" id="RU003452"/>
    </source>
</evidence>
<evidence type="ECO:0000256" key="3">
    <source>
        <dbReference type="ARBA" id="ARBA00023125"/>
    </source>
</evidence>
<dbReference type="EMBL" id="BOMV01000028">
    <property type="protein sequence ID" value="GIE95387.1"/>
    <property type="molecule type" value="Genomic_DNA"/>
</dbReference>
<dbReference type="Pfam" id="PF00797">
    <property type="entry name" value="Acetyltransf_2"/>
    <property type="match status" value="1"/>
</dbReference>
<dbReference type="InterPro" id="IPR046335">
    <property type="entry name" value="LacI/GalR-like_sensor"/>
</dbReference>
<dbReference type="Proteomes" id="UP000636960">
    <property type="component" value="Unassembled WGS sequence"/>
</dbReference>
<reference evidence="7" key="1">
    <citation type="submission" date="2021-01" db="EMBL/GenBank/DDBJ databases">
        <title>Whole genome shotgun sequence of Actinoplanes rishiriensis NBRC 108556.</title>
        <authorList>
            <person name="Komaki H."/>
            <person name="Tamura T."/>
        </authorList>
    </citation>
    <scope>NUCLEOTIDE SEQUENCE</scope>
    <source>
        <strain evidence="7">NBRC 108556</strain>
    </source>
</reference>
<dbReference type="Gene3D" id="3.30.2140.10">
    <property type="entry name" value="Arylamine N-acetyltransferase"/>
    <property type="match status" value="1"/>
</dbReference>
<evidence type="ECO:0000313" key="7">
    <source>
        <dbReference type="EMBL" id="GIE95387.1"/>
    </source>
</evidence>
<dbReference type="Gene3D" id="3.40.50.2300">
    <property type="match status" value="2"/>
</dbReference>
<dbReference type="GO" id="GO:0000976">
    <property type="term" value="F:transcription cis-regulatory region binding"/>
    <property type="evidence" value="ECO:0007669"/>
    <property type="project" value="TreeGrafter"/>
</dbReference>
<protein>
    <recommendedName>
        <fullName evidence="6">HTH lacI-type domain-containing protein</fullName>
    </recommendedName>
</protein>
<dbReference type="PANTHER" id="PTHR30146">
    <property type="entry name" value="LACI-RELATED TRANSCRIPTIONAL REPRESSOR"/>
    <property type="match status" value="1"/>
</dbReference>
<sequence>MKSHATLKTVAEAAGVSTAAVSYAFNRPDRLSAQAREHILAVADALGYAGPDATARSLRTRRAGAIGAVFTVGLPYAFRDPYMTEMLAGLTEITEETRTGLTLIPYESTDVTAVQRAVIDGAVADGLGDDHPAVRALAARKIPLVQSSATAAGRCVVIDDREGGRRIGRHLAGLGHTEVVVVVAYPTTPGQVVPEVDEAKLYPYSRLRLEGIREAVGAVRVVSAGRNAEESGRVAALAALAGTPRPTAIAADSDVLAAGVLSVVGRDLAVTGFDDAPFAAAAGLTTIRQPIREKGRLMGRMLLDPTFTAERVELPTSLIVRASSAPAGTPAPDEWGVDRLDLDAYLLRVGITGPLRADEDTLTALHRAHIAAIPFENLDVILGRGISVDLDDVQAKLVTRHRGGYCYEHGILFAAVLERAGFRVDRLLARTGDPAEHPRPRSHLVLRVRAGDRDWLADVGFGSGLLTPLPLAATGPQRQGAWQYELVPGRDGAWRLREHDGTGWRTIQTFTTEPQHLVDIEVANENTSTSPGSPFTQRPIVVRKDETAVRRLLGREYTLDRPGQPAITRTVGDDLGECLAGLGLVLTAEEVAALCGWQ</sequence>
<evidence type="ECO:0000313" key="8">
    <source>
        <dbReference type="Proteomes" id="UP000636960"/>
    </source>
</evidence>
<dbReference type="InterPro" id="IPR001447">
    <property type="entry name" value="Arylamine_N-AcTrfase"/>
</dbReference>
<evidence type="ECO:0000256" key="2">
    <source>
        <dbReference type="ARBA" id="ARBA00023015"/>
    </source>
</evidence>
<dbReference type="SUPFAM" id="SSF53822">
    <property type="entry name" value="Periplasmic binding protein-like I"/>
    <property type="match status" value="1"/>
</dbReference>
<evidence type="ECO:0000256" key="1">
    <source>
        <dbReference type="ARBA" id="ARBA00006547"/>
    </source>
</evidence>
<keyword evidence="3" id="KW-0238">DNA-binding</keyword>
<dbReference type="PROSITE" id="PS50932">
    <property type="entry name" value="HTH_LACI_2"/>
    <property type="match status" value="1"/>
</dbReference>
<dbReference type="CDD" id="cd01392">
    <property type="entry name" value="HTH_LacI"/>
    <property type="match status" value="1"/>
</dbReference>
<dbReference type="InterPro" id="IPR028082">
    <property type="entry name" value="Peripla_BP_I"/>
</dbReference>
<comment type="caution">
    <text evidence="7">The sequence shown here is derived from an EMBL/GenBank/DDBJ whole genome shotgun (WGS) entry which is preliminary data.</text>
</comment>
<dbReference type="InterPro" id="IPR038765">
    <property type="entry name" value="Papain-like_cys_pep_sf"/>
</dbReference>
<dbReference type="GO" id="GO:0003700">
    <property type="term" value="F:DNA-binding transcription factor activity"/>
    <property type="evidence" value="ECO:0007669"/>
    <property type="project" value="TreeGrafter"/>
</dbReference>
<keyword evidence="8" id="KW-1185">Reference proteome</keyword>
<dbReference type="SUPFAM" id="SSF54001">
    <property type="entry name" value="Cysteine proteinases"/>
    <property type="match status" value="1"/>
</dbReference>
<keyword evidence="4" id="KW-0804">Transcription</keyword>
<dbReference type="AlphaFoldDB" id="A0A919JXM7"/>
<name>A0A919JXM7_9ACTN</name>
<dbReference type="InterPro" id="IPR000843">
    <property type="entry name" value="HTH_LacI"/>
</dbReference>
<gene>
    <name evidence="7" type="ORF">Ari01nite_28520</name>
</gene>
<organism evidence="7 8">
    <name type="scientific">Paractinoplanes rishiriensis</name>
    <dbReference type="NCBI Taxonomy" id="1050105"/>
    <lineage>
        <taxon>Bacteria</taxon>
        <taxon>Bacillati</taxon>
        <taxon>Actinomycetota</taxon>
        <taxon>Actinomycetes</taxon>
        <taxon>Micromonosporales</taxon>
        <taxon>Micromonosporaceae</taxon>
        <taxon>Paractinoplanes</taxon>
    </lineage>
</organism>
<dbReference type="PANTHER" id="PTHR30146:SF138">
    <property type="entry name" value="TRANSCRIPTIONAL REGULATORY PROTEIN"/>
    <property type="match status" value="1"/>
</dbReference>
<evidence type="ECO:0000259" key="6">
    <source>
        <dbReference type="PROSITE" id="PS50932"/>
    </source>
</evidence>
<dbReference type="Gene3D" id="1.10.260.40">
    <property type="entry name" value="lambda repressor-like DNA-binding domains"/>
    <property type="match status" value="1"/>
</dbReference>
<dbReference type="GO" id="GO:0016407">
    <property type="term" value="F:acetyltransferase activity"/>
    <property type="evidence" value="ECO:0007669"/>
    <property type="project" value="InterPro"/>
</dbReference>
<dbReference type="InterPro" id="IPR010982">
    <property type="entry name" value="Lambda_DNA-bd_dom_sf"/>
</dbReference>
<dbReference type="Pfam" id="PF13377">
    <property type="entry name" value="Peripla_BP_3"/>
    <property type="match status" value="1"/>
</dbReference>
<dbReference type="PRINTS" id="PR01543">
    <property type="entry name" value="ANATRNSFRASE"/>
</dbReference>
<accession>A0A919JXM7</accession>
<evidence type="ECO:0000256" key="4">
    <source>
        <dbReference type="ARBA" id="ARBA00023163"/>
    </source>
</evidence>
<dbReference type="SMART" id="SM00354">
    <property type="entry name" value="HTH_LACI"/>
    <property type="match status" value="1"/>
</dbReference>
<keyword evidence="2" id="KW-0805">Transcription regulation</keyword>
<comment type="similarity">
    <text evidence="1 5">Belongs to the arylamine N-acetyltransferase family.</text>
</comment>
<proteinExistence type="inferred from homology"/>